<proteinExistence type="predicted"/>
<dbReference type="RefSeq" id="WP_380017143.1">
    <property type="nucleotide sequence ID" value="NZ_JBHLYR010000085.1"/>
</dbReference>
<evidence type="ECO:0000313" key="1">
    <source>
        <dbReference type="EMBL" id="MFB9995322.1"/>
    </source>
</evidence>
<accession>A0ABV6B6C5</accession>
<protein>
    <submittedName>
        <fullName evidence="1">Uncharacterized protein</fullName>
    </submittedName>
</protein>
<reference evidence="1 2" key="1">
    <citation type="submission" date="2024-09" db="EMBL/GenBank/DDBJ databases">
        <authorList>
            <person name="Sun Q."/>
            <person name="Mori K."/>
        </authorList>
    </citation>
    <scope>NUCLEOTIDE SEQUENCE [LARGE SCALE GENOMIC DNA]</scope>
    <source>
        <strain evidence="1 2">JCM 13503</strain>
    </source>
</reference>
<sequence length="77" mass="8067">MSNPTPPGQRPSNTARIKIPTEALLNAARSAAQKLADLSRDPQVREEAANVARAIAKLLQAVKNAPGNRNGAGQKKG</sequence>
<dbReference type="Proteomes" id="UP001589733">
    <property type="component" value="Unassembled WGS sequence"/>
</dbReference>
<gene>
    <name evidence="1" type="ORF">ACFFLM_25580</name>
</gene>
<evidence type="ECO:0000313" key="2">
    <source>
        <dbReference type="Proteomes" id="UP001589733"/>
    </source>
</evidence>
<organism evidence="1 2">
    <name type="scientific">Deinococcus oregonensis</name>
    <dbReference type="NCBI Taxonomy" id="1805970"/>
    <lineage>
        <taxon>Bacteria</taxon>
        <taxon>Thermotogati</taxon>
        <taxon>Deinococcota</taxon>
        <taxon>Deinococci</taxon>
        <taxon>Deinococcales</taxon>
        <taxon>Deinococcaceae</taxon>
        <taxon>Deinococcus</taxon>
    </lineage>
</organism>
<keyword evidence="2" id="KW-1185">Reference proteome</keyword>
<name>A0ABV6B6C5_9DEIO</name>
<dbReference type="EMBL" id="JBHLYR010000085">
    <property type="protein sequence ID" value="MFB9995322.1"/>
    <property type="molecule type" value="Genomic_DNA"/>
</dbReference>
<comment type="caution">
    <text evidence="1">The sequence shown here is derived from an EMBL/GenBank/DDBJ whole genome shotgun (WGS) entry which is preliminary data.</text>
</comment>